<evidence type="ECO:0000313" key="3">
    <source>
        <dbReference type="EMBL" id="CAA7196641.1"/>
    </source>
</evidence>
<keyword evidence="1" id="KW-0812">Transmembrane</keyword>
<sequence length="336" mass="37367">MSFTGNTKILKMKKIKLFFILIPMSVCSQMRDSVVISRDTLMQVNTQSYTLKDGSVRVYSKPKILDFITKAPRNFINTNKDFVAKDHAYYLGGAVASTLILLPFDQKLIDNSRELGEKWGMSADNEYTKVGFLKVPKNIGGGLYLIGNGATVIVLGLGFGTYGLIKNDYRAQATASGLMESLILSGVFTQTIKRITGRESPFIAIENGHPGGHWTPFPSFSAYTKNTSQYDAMPSGHLTTFMSALTVIADNYPEAVWIKPVGYTLAGALCFQMMQSQVHWASDYPLAVLMGYFIGKTISKSRYKELNPQAKNNKYKIDFTASRYLQYNMVGVNVSF</sequence>
<protein>
    <recommendedName>
        <fullName evidence="2">Phosphatidic acid phosphatase type 2/haloperoxidase domain-containing protein</fullName>
    </recommendedName>
</protein>
<evidence type="ECO:0000259" key="2">
    <source>
        <dbReference type="Pfam" id="PF01569"/>
    </source>
</evidence>
<dbReference type="InterPro" id="IPR036938">
    <property type="entry name" value="PAP2/HPO_sf"/>
</dbReference>
<feature type="domain" description="Phosphatidic acid phosphatase type 2/haloperoxidase" evidence="2">
    <location>
        <begin position="178"/>
        <end position="302"/>
    </location>
</feature>
<proteinExistence type="predicted"/>
<dbReference type="EMBL" id="CACVBR010000028">
    <property type="protein sequence ID" value="CAA7196641.1"/>
    <property type="molecule type" value="Genomic_DNA"/>
</dbReference>
<feature type="transmembrane region" description="Helical" evidence="1">
    <location>
        <begin position="87"/>
        <end position="104"/>
    </location>
</feature>
<keyword evidence="4" id="KW-1185">Reference proteome</keyword>
<feature type="transmembrane region" description="Helical" evidence="1">
    <location>
        <begin position="143"/>
        <end position="165"/>
    </location>
</feature>
<keyword evidence="1" id="KW-1133">Transmembrane helix</keyword>
<dbReference type="CDD" id="cd01610">
    <property type="entry name" value="PAP2_like"/>
    <property type="match status" value="1"/>
</dbReference>
<accession>A0A6N4X6R2</accession>
<organism evidence="3 4">
    <name type="scientific">Chryseobacterium potabilaquae</name>
    <dbReference type="NCBI Taxonomy" id="2675057"/>
    <lineage>
        <taxon>Bacteria</taxon>
        <taxon>Pseudomonadati</taxon>
        <taxon>Bacteroidota</taxon>
        <taxon>Flavobacteriia</taxon>
        <taxon>Flavobacteriales</taxon>
        <taxon>Weeksellaceae</taxon>
        <taxon>Chryseobacterium group</taxon>
        <taxon>Chryseobacterium</taxon>
    </lineage>
</organism>
<keyword evidence="1" id="KW-0472">Membrane</keyword>
<evidence type="ECO:0000313" key="4">
    <source>
        <dbReference type="Proteomes" id="UP000445144"/>
    </source>
</evidence>
<dbReference type="Proteomes" id="UP000445144">
    <property type="component" value="Unassembled WGS sequence"/>
</dbReference>
<dbReference type="InterPro" id="IPR000326">
    <property type="entry name" value="PAP2/HPO"/>
</dbReference>
<dbReference type="SUPFAM" id="SSF48317">
    <property type="entry name" value="Acid phosphatase/Vanadium-dependent haloperoxidase"/>
    <property type="match status" value="1"/>
</dbReference>
<dbReference type="Pfam" id="PF01569">
    <property type="entry name" value="PAP2"/>
    <property type="match status" value="1"/>
</dbReference>
<gene>
    <name evidence="3" type="ORF">CHRY9293_02720</name>
</gene>
<reference evidence="3 4" key="1">
    <citation type="submission" date="2020-01" db="EMBL/GenBank/DDBJ databases">
        <authorList>
            <person name="Rodrigo-Torres L."/>
            <person name="Arahal R. D."/>
            <person name="Lucena T."/>
        </authorList>
    </citation>
    <scope>NUCLEOTIDE SEQUENCE [LARGE SCALE GENOMIC DNA]</scope>
    <source>
        <strain evidence="3 4">CECT 9293</strain>
    </source>
</reference>
<dbReference type="AlphaFoldDB" id="A0A6N4X6R2"/>
<name>A0A6N4X6R2_9FLAO</name>
<dbReference type="Gene3D" id="1.20.144.10">
    <property type="entry name" value="Phosphatidic acid phosphatase type 2/haloperoxidase"/>
    <property type="match status" value="1"/>
</dbReference>
<evidence type="ECO:0000256" key="1">
    <source>
        <dbReference type="SAM" id="Phobius"/>
    </source>
</evidence>